<proteinExistence type="predicted"/>
<protein>
    <submittedName>
        <fullName evidence="2">Uncharacterized protein</fullName>
    </submittedName>
</protein>
<keyword evidence="1" id="KW-0472">Membrane</keyword>
<dbReference type="AlphaFoldDB" id="A0A9P8XU05"/>
<evidence type="ECO:0000313" key="2">
    <source>
        <dbReference type="EMBL" id="KAH7018083.1"/>
    </source>
</evidence>
<dbReference type="Proteomes" id="UP000756346">
    <property type="component" value="Unassembled WGS sequence"/>
</dbReference>
<feature type="transmembrane region" description="Helical" evidence="1">
    <location>
        <begin position="111"/>
        <end position="135"/>
    </location>
</feature>
<dbReference type="OrthoDB" id="3540210at2759"/>
<evidence type="ECO:0000313" key="3">
    <source>
        <dbReference type="Proteomes" id="UP000756346"/>
    </source>
</evidence>
<sequence>MADASRWTLWYDHSSVGGGGWVITVPNEHGFYITSFLSTIVTIAGASAWNIVSLLLHAHLARDGPATDVFGLQQQVSLRNSPSGIRAAVDALSLLASWRHTPGWKRIRRTALIAAPAVLVWGSFFAASLLTSLVANQATDRAIVRAKPSRCGFLVARRDDSDSGDGERVDRITFTDLITDKWSNDTINARAYALSVRTNSARNGPQRSIFMNPKLDYTFETEVPCGLPNATYCLNTVNATISLTSAKINSHADLGINAPPSDRVSFQHKAVCSVIDDGYFQTNKSGYIHYYLGPVGNFSSKGPTFRYPLGHWNSSVGYQMKASYARANSNASIMWHPRKGIARTDADQGVIFLSQNGVRYTQPVKDLFFIAERYERSTDSYKRNSFVSTMVCAEQRRWCSPSTAVETCTEWGSMEDLWKDAISLDGILGFNTAQRATAARISFTPNAVRIIDSPVSLNTAALFANTKVRFNRESSGLAENQWHQEIAGWFETMLADYQATTDEYVRKSSNLDAFKVLSPFDDVNEMITRYNFTHDMVATLQSQCDNQLIDDAVHIQNFSMVGVVIIIAFSSVLVLVSFCFVEILDWVSDLRRRGLGESSRTKIARQADEKLQLLRFAVDSSSENPKHWKLSRVTGIPVLATSGDGRDQECKVTRPTMKGDDLAMYPKNIEEVQQVADSEMSSMLTH</sequence>
<feature type="transmembrane region" description="Helical" evidence="1">
    <location>
        <begin position="31"/>
        <end position="52"/>
    </location>
</feature>
<organism evidence="2 3">
    <name type="scientific">Microdochium trichocladiopsis</name>
    <dbReference type="NCBI Taxonomy" id="1682393"/>
    <lineage>
        <taxon>Eukaryota</taxon>
        <taxon>Fungi</taxon>
        <taxon>Dikarya</taxon>
        <taxon>Ascomycota</taxon>
        <taxon>Pezizomycotina</taxon>
        <taxon>Sordariomycetes</taxon>
        <taxon>Xylariomycetidae</taxon>
        <taxon>Xylariales</taxon>
        <taxon>Microdochiaceae</taxon>
        <taxon>Microdochium</taxon>
    </lineage>
</organism>
<dbReference type="EMBL" id="JAGTJQ010000011">
    <property type="protein sequence ID" value="KAH7018083.1"/>
    <property type="molecule type" value="Genomic_DNA"/>
</dbReference>
<dbReference type="GeneID" id="70192314"/>
<name>A0A9P8XU05_9PEZI</name>
<feature type="transmembrane region" description="Helical" evidence="1">
    <location>
        <begin position="558"/>
        <end position="584"/>
    </location>
</feature>
<accession>A0A9P8XU05</accession>
<comment type="caution">
    <text evidence="2">The sequence shown here is derived from an EMBL/GenBank/DDBJ whole genome shotgun (WGS) entry which is preliminary data.</text>
</comment>
<reference evidence="2" key="1">
    <citation type="journal article" date="2021" name="Nat. Commun.">
        <title>Genetic determinants of endophytism in the Arabidopsis root mycobiome.</title>
        <authorList>
            <person name="Mesny F."/>
            <person name="Miyauchi S."/>
            <person name="Thiergart T."/>
            <person name="Pickel B."/>
            <person name="Atanasova L."/>
            <person name="Karlsson M."/>
            <person name="Huettel B."/>
            <person name="Barry K.W."/>
            <person name="Haridas S."/>
            <person name="Chen C."/>
            <person name="Bauer D."/>
            <person name="Andreopoulos W."/>
            <person name="Pangilinan J."/>
            <person name="LaButti K."/>
            <person name="Riley R."/>
            <person name="Lipzen A."/>
            <person name="Clum A."/>
            <person name="Drula E."/>
            <person name="Henrissat B."/>
            <person name="Kohler A."/>
            <person name="Grigoriev I.V."/>
            <person name="Martin F.M."/>
            <person name="Hacquard S."/>
        </authorList>
    </citation>
    <scope>NUCLEOTIDE SEQUENCE</scope>
    <source>
        <strain evidence="2">MPI-CAGE-CH-0230</strain>
    </source>
</reference>
<gene>
    <name evidence="2" type="ORF">B0I36DRAFT_435468</name>
</gene>
<keyword evidence="1" id="KW-1133">Transmembrane helix</keyword>
<dbReference type="RefSeq" id="XP_046006350.1">
    <property type="nucleotide sequence ID" value="XM_046162768.1"/>
</dbReference>
<keyword evidence="1" id="KW-0812">Transmembrane</keyword>
<keyword evidence="3" id="KW-1185">Reference proteome</keyword>
<evidence type="ECO:0000256" key="1">
    <source>
        <dbReference type="SAM" id="Phobius"/>
    </source>
</evidence>